<comment type="caution">
    <text evidence="8">The sequence shown here is derived from an EMBL/GenBank/DDBJ whole genome shotgun (WGS) entry which is preliminary data.</text>
</comment>
<dbReference type="InterPro" id="IPR013083">
    <property type="entry name" value="Znf_RING/FYVE/PHD"/>
</dbReference>
<protein>
    <recommendedName>
        <fullName evidence="7">PHD-type domain-containing protein</fullName>
    </recommendedName>
</protein>
<evidence type="ECO:0000256" key="3">
    <source>
        <dbReference type="ARBA" id="ARBA00022833"/>
    </source>
</evidence>
<feature type="domain" description="PHD-type" evidence="7">
    <location>
        <begin position="493"/>
        <end position="547"/>
    </location>
</feature>
<feature type="compositionally biased region" description="Polar residues" evidence="6">
    <location>
        <begin position="296"/>
        <end position="317"/>
    </location>
</feature>
<dbReference type="OrthoDB" id="5369308at2759"/>
<feature type="compositionally biased region" description="Polar residues" evidence="6">
    <location>
        <begin position="1"/>
        <end position="28"/>
    </location>
</feature>
<feature type="region of interest" description="Disordered" evidence="6">
    <location>
        <begin position="1227"/>
        <end position="1256"/>
    </location>
</feature>
<evidence type="ECO:0000256" key="6">
    <source>
        <dbReference type="SAM" id="MobiDB-lite"/>
    </source>
</evidence>
<evidence type="ECO:0000313" key="9">
    <source>
        <dbReference type="Proteomes" id="UP000015100"/>
    </source>
</evidence>
<feature type="region of interest" description="Disordered" evidence="6">
    <location>
        <begin position="771"/>
        <end position="792"/>
    </location>
</feature>
<dbReference type="InterPro" id="IPR011011">
    <property type="entry name" value="Znf_FYVE_PHD"/>
</dbReference>
<feature type="compositionally biased region" description="Polar residues" evidence="6">
    <location>
        <begin position="56"/>
        <end position="68"/>
    </location>
</feature>
<gene>
    <name evidence="8" type="ORF">H072_3020</name>
</gene>
<feature type="compositionally biased region" description="Polar residues" evidence="6">
    <location>
        <begin position="85"/>
        <end position="98"/>
    </location>
</feature>
<feature type="compositionally biased region" description="Low complexity" evidence="6">
    <location>
        <begin position="781"/>
        <end position="790"/>
    </location>
</feature>
<name>S8C5N1_DACHA</name>
<feature type="coiled-coil region" evidence="5">
    <location>
        <begin position="817"/>
        <end position="878"/>
    </location>
</feature>
<feature type="compositionally biased region" description="Polar residues" evidence="6">
    <location>
        <begin position="1169"/>
        <end position="1180"/>
    </location>
</feature>
<feature type="compositionally biased region" description="Low complexity" evidence="6">
    <location>
        <begin position="358"/>
        <end position="368"/>
    </location>
</feature>
<feature type="coiled-coil region" evidence="5">
    <location>
        <begin position="958"/>
        <end position="985"/>
    </location>
</feature>
<dbReference type="EMBL" id="AQGS01000093">
    <property type="protein sequence ID" value="EPS42992.1"/>
    <property type="molecule type" value="Genomic_DNA"/>
</dbReference>
<reference evidence="8 9" key="1">
    <citation type="journal article" date="2013" name="PLoS Genet.">
        <title>Genomic mechanisms accounting for the adaptation to parasitism in nematode-trapping fungi.</title>
        <authorList>
            <person name="Meerupati T."/>
            <person name="Andersson K.M."/>
            <person name="Friman E."/>
            <person name="Kumar D."/>
            <person name="Tunlid A."/>
            <person name="Ahren D."/>
        </authorList>
    </citation>
    <scope>NUCLEOTIDE SEQUENCE [LARGE SCALE GENOMIC DNA]</scope>
    <source>
        <strain evidence="8 9">CBS 200.50</strain>
    </source>
</reference>
<feature type="region of interest" description="Disordered" evidence="6">
    <location>
        <begin position="1324"/>
        <end position="1396"/>
    </location>
</feature>
<feature type="region of interest" description="Disordered" evidence="6">
    <location>
        <begin position="615"/>
        <end position="669"/>
    </location>
</feature>
<dbReference type="STRING" id="1284197.S8C5N1"/>
<feature type="region of interest" description="Disordered" evidence="6">
    <location>
        <begin position="545"/>
        <end position="603"/>
    </location>
</feature>
<accession>S8C5N1</accession>
<dbReference type="GO" id="GO:0008270">
    <property type="term" value="F:zinc ion binding"/>
    <property type="evidence" value="ECO:0007669"/>
    <property type="project" value="UniProtKB-KW"/>
</dbReference>
<dbReference type="Gene3D" id="3.30.40.10">
    <property type="entry name" value="Zinc/RING finger domain, C3HC4 (zinc finger)"/>
    <property type="match status" value="1"/>
</dbReference>
<keyword evidence="1" id="KW-0479">Metal-binding</keyword>
<dbReference type="InterPro" id="IPR019787">
    <property type="entry name" value="Znf_PHD-finger"/>
</dbReference>
<feature type="region of interest" description="Disordered" evidence="6">
    <location>
        <begin position="391"/>
        <end position="441"/>
    </location>
</feature>
<feature type="region of interest" description="Disordered" evidence="6">
    <location>
        <begin position="236"/>
        <end position="317"/>
    </location>
</feature>
<evidence type="ECO:0000256" key="4">
    <source>
        <dbReference type="PROSITE-ProRule" id="PRU00146"/>
    </source>
</evidence>
<keyword evidence="5" id="KW-0175">Coiled coil</keyword>
<keyword evidence="2 4" id="KW-0863">Zinc-finger</keyword>
<feature type="region of interest" description="Disordered" evidence="6">
    <location>
        <begin position="345"/>
        <end position="369"/>
    </location>
</feature>
<reference evidence="9" key="2">
    <citation type="submission" date="2013-04" db="EMBL/GenBank/DDBJ databases">
        <title>Genomic mechanisms accounting for the adaptation to parasitism in nematode-trapping fungi.</title>
        <authorList>
            <person name="Ahren D.G."/>
        </authorList>
    </citation>
    <scope>NUCLEOTIDE SEQUENCE [LARGE SCALE GENOMIC DNA]</scope>
    <source>
        <strain evidence="9">CBS 200.50</strain>
    </source>
</reference>
<feature type="compositionally biased region" description="Basic and acidic residues" evidence="6">
    <location>
        <begin position="1364"/>
        <end position="1373"/>
    </location>
</feature>
<feature type="coiled-coil region" evidence="5">
    <location>
        <begin position="1093"/>
        <end position="1130"/>
    </location>
</feature>
<feature type="compositionally biased region" description="Polar residues" evidence="6">
    <location>
        <begin position="391"/>
        <end position="409"/>
    </location>
</feature>
<evidence type="ECO:0000259" key="7">
    <source>
        <dbReference type="PROSITE" id="PS50016"/>
    </source>
</evidence>
<feature type="compositionally biased region" description="Polar residues" evidence="6">
    <location>
        <begin position="416"/>
        <end position="437"/>
    </location>
</feature>
<evidence type="ECO:0000256" key="5">
    <source>
        <dbReference type="SAM" id="Coils"/>
    </source>
</evidence>
<dbReference type="PROSITE" id="PS50016">
    <property type="entry name" value="ZF_PHD_2"/>
    <property type="match status" value="1"/>
</dbReference>
<feature type="region of interest" description="Disordered" evidence="6">
    <location>
        <begin position="1135"/>
        <end position="1180"/>
    </location>
</feature>
<feature type="region of interest" description="Disordered" evidence="6">
    <location>
        <begin position="1"/>
        <end position="105"/>
    </location>
</feature>
<dbReference type="OMA" id="CISHYNT"/>
<sequence>MAPSTAAANISPNSSYRTTTNAGTNISNAIVIDDDDDDIPPSHIEIHRPAHRRQSSRTVMPNILNSVDNEPPDAAVNPSIPPGDKTSSQQSEPKTGSNPVLPLNLANELEGGGEQHSQAALTTHDQSQVLEENGSLAQISDSSNTVDEEIAITARQFCDAQKKAYCIGCRKYSVYSSKMVDGALVYGCYLGLNAKACGNTVSTSKYVVMVKSATIGLEVMRRRDWVNQQVRKASKLQRERNLSKTLPRPNGARETVAENDETPSKPVESGTCQSIFRIFSRTPKATEPSPREQSTRESLNNDASLAESTTNHQSSGSDIVAELAGPEATELPAENGSNSIVELSASKESGTGRHETLPAETPAAATRTDSNHLAPASSALIFPQPLIPSYSHSLASTQAPPQSVPNTPNGEEHTNSFRNAEQQQTRPTLPSISTVQPTLPPISTVMSNVPMRRSADGSLHLLHPISRPNGFTSALRLSSDALTEMPSSSLHPRDVCMVCKREKAQIAGDIPLRCRKCKRICHRSCSQDLSNMSITTSDWKCTKCERREKDRARRSGTPQSTTSRAATTSIPPEPALGQLSGSTLKRKADALSPRAPVPQIPVFTPAATLEPPVDRLRSLPQPVDPNHEYSTLPIELPSLPEPPPKRRRTRSPSLGQNEEPRRPNISPVVERRIDPDCFVVDLTKMRDPRTITREPNLPATTNIVIPTARPQHLNSIMYLNQVIRNNTTGLQPPRRIDSEMMPNTINQGPMVNSGRNFDNLTLPAPPPAGLARPVREPSPEIPSSSSVGPPKIMEPDPFNIARNLDEATTTPDLSAKCEHLQVRVRSLEQRYREVVKERDALVAQNKGLNTHQESKKRYQNLTNTVNSLRRQNKELETFKAKGEKADEISFHLREAVRKHAELTVEVDRIRDFIAGIANISTEELERTTGKLEGQFQTAITRICENYKVVEEQRMQKYEEEYQGKLDDLQKRFEAMAAALVASQEEATELKAKLFSQMDSENKQLGLERRLEEMTTSHQNLSKVLDKVMDDCMRFEKAFIREKELNVQLEQILRREEDELPREASKTSKTTEVRDLKQQLEQRDQVLLQKEGAIFTLRMQVDRLEKDKVNLENEKANLEKEKAKSDGIKRLKDLRMKPNMLQPKSGTSDLSSGATPERTLSKKVVRHSPPNDSSIAMSPSNSQRCRTLERFCEKYRIDLPEDSTLRYECLLSLDSTVTIVNGSRDTMTETFDEPANVSEESELEERDEHPDSESETGPVVAELAEHELMEIETTNSESIELEPIEPQVVEPRPMEPRPTELEPVEDNEPEFDFKAVFNITEPSLPEPGLINAIGDSRSRHKPRTSHSRNTTTMETWKRLQGRKNSKSERERTKITGEVQVTYPDGSYCGPEDDGFEFEFSQPRRRGRMTFEEFTGLELDNFVPVIVGVGKKLAFKKAEKSRRTGGLSRHAVIYKVGRNVPGELRA</sequence>
<dbReference type="Proteomes" id="UP000015100">
    <property type="component" value="Unassembled WGS sequence"/>
</dbReference>
<proteinExistence type="predicted"/>
<dbReference type="SUPFAM" id="SSF57903">
    <property type="entry name" value="FYVE/PHD zinc finger"/>
    <property type="match status" value="1"/>
</dbReference>
<organism evidence="8 9">
    <name type="scientific">Dactylellina haptotyla (strain CBS 200.50)</name>
    <name type="common">Nematode-trapping fungus</name>
    <name type="synonym">Monacrosporium haptotylum</name>
    <dbReference type="NCBI Taxonomy" id="1284197"/>
    <lineage>
        <taxon>Eukaryota</taxon>
        <taxon>Fungi</taxon>
        <taxon>Dikarya</taxon>
        <taxon>Ascomycota</taxon>
        <taxon>Pezizomycotina</taxon>
        <taxon>Orbiliomycetes</taxon>
        <taxon>Orbiliales</taxon>
        <taxon>Orbiliaceae</taxon>
        <taxon>Dactylellina</taxon>
    </lineage>
</organism>
<feature type="compositionally biased region" description="Polar residues" evidence="6">
    <location>
        <begin position="1141"/>
        <end position="1153"/>
    </location>
</feature>
<evidence type="ECO:0000256" key="2">
    <source>
        <dbReference type="ARBA" id="ARBA00022771"/>
    </source>
</evidence>
<evidence type="ECO:0000313" key="8">
    <source>
        <dbReference type="EMBL" id="EPS42992.1"/>
    </source>
</evidence>
<evidence type="ECO:0000256" key="1">
    <source>
        <dbReference type="ARBA" id="ARBA00022723"/>
    </source>
</evidence>
<feature type="compositionally biased region" description="Polar residues" evidence="6">
    <location>
        <begin position="556"/>
        <end position="570"/>
    </location>
</feature>
<dbReference type="HOGENOM" id="CLU_250569_0_0_1"/>
<keyword evidence="3" id="KW-0862">Zinc</keyword>
<dbReference type="CDD" id="cd15489">
    <property type="entry name" value="PHD_SF"/>
    <property type="match status" value="1"/>
</dbReference>
<keyword evidence="9" id="KW-1185">Reference proteome</keyword>